<evidence type="ECO:0000256" key="2">
    <source>
        <dbReference type="ARBA" id="ARBA00024327"/>
    </source>
</evidence>
<dbReference type="PANTHER" id="PTHR46509">
    <property type="entry name" value="PHOSPHOADENOSINE PHOSPHOSULFATE REDUCTASE"/>
    <property type="match status" value="1"/>
</dbReference>
<dbReference type="Proteomes" id="UP000268321">
    <property type="component" value="Unassembled WGS sequence"/>
</dbReference>
<dbReference type="InterPro" id="IPR014729">
    <property type="entry name" value="Rossmann-like_a/b/a_fold"/>
</dbReference>
<gene>
    <name evidence="4" type="ORF">METBISCDRAFT_21402</name>
</gene>
<dbReference type="Pfam" id="PF01507">
    <property type="entry name" value="PAPS_reduct"/>
    <property type="match status" value="1"/>
</dbReference>
<dbReference type="PANTHER" id="PTHR46509:SF1">
    <property type="entry name" value="PHOSPHOADENOSINE PHOSPHOSULFATE REDUCTASE"/>
    <property type="match status" value="1"/>
</dbReference>
<protein>
    <submittedName>
        <fullName evidence="4">3-phosphoadenosine-5-phosphosulfate reductase</fullName>
    </submittedName>
</protein>
<keyword evidence="5" id="KW-1185">Reference proteome</keyword>
<sequence length="115" mass="13020">MQPLQPWCSSAKTLVKLSAEELLVCALVTFTGLLQTTDFGLTGLLIIDMMIKKTIPVDMIFIHTLQHFPQTCDLVEKVKVRYSPNLHIYTPQGLTSEKDFAARHGDQLWQTAYIL</sequence>
<dbReference type="SUPFAM" id="SSF52402">
    <property type="entry name" value="Adenine nucleotide alpha hydrolases-like"/>
    <property type="match status" value="1"/>
</dbReference>
<dbReference type="Gene3D" id="3.40.50.620">
    <property type="entry name" value="HUPs"/>
    <property type="match status" value="1"/>
</dbReference>
<dbReference type="GO" id="GO:0004604">
    <property type="term" value="F:phosphoadenylyl-sulfate reductase (thioredoxin) activity"/>
    <property type="evidence" value="ECO:0007669"/>
    <property type="project" value="TreeGrafter"/>
</dbReference>
<feature type="domain" description="Phosphoadenosine phosphosulphate reductase" evidence="3">
    <location>
        <begin position="35"/>
        <end position="111"/>
    </location>
</feature>
<dbReference type="EMBL" id="ML004431">
    <property type="protein sequence ID" value="RKP32415.1"/>
    <property type="molecule type" value="Genomic_DNA"/>
</dbReference>
<comment type="pathway">
    <text evidence="2">Sulfur metabolism; hydrogen sulfide biosynthesis; sulfite from sulfate.</text>
</comment>
<accession>A0A4P9ZHE3</accession>
<evidence type="ECO:0000313" key="5">
    <source>
        <dbReference type="Proteomes" id="UP000268321"/>
    </source>
</evidence>
<evidence type="ECO:0000313" key="4">
    <source>
        <dbReference type="EMBL" id="RKP32415.1"/>
    </source>
</evidence>
<organism evidence="4 5">
    <name type="scientific">Metschnikowia bicuspidata</name>
    <dbReference type="NCBI Taxonomy" id="27322"/>
    <lineage>
        <taxon>Eukaryota</taxon>
        <taxon>Fungi</taxon>
        <taxon>Dikarya</taxon>
        <taxon>Ascomycota</taxon>
        <taxon>Saccharomycotina</taxon>
        <taxon>Pichiomycetes</taxon>
        <taxon>Metschnikowiaceae</taxon>
        <taxon>Metschnikowia</taxon>
    </lineage>
</organism>
<dbReference type="OrthoDB" id="7869097at2759"/>
<dbReference type="InterPro" id="IPR002500">
    <property type="entry name" value="PAPS_reduct_dom"/>
</dbReference>
<comment type="similarity">
    <text evidence="1">Belongs to the PAPS reductase family. CysH subfamily.</text>
</comment>
<dbReference type="GO" id="GO:0005737">
    <property type="term" value="C:cytoplasm"/>
    <property type="evidence" value="ECO:0007669"/>
    <property type="project" value="TreeGrafter"/>
</dbReference>
<dbReference type="GO" id="GO:0019379">
    <property type="term" value="P:sulfate assimilation, phosphoadenylyl sulfate reduction by phosphoadenylyl-sulfate reductase (thioredoxin)"/>
    <property type="evidence" value="ECO:0007669"/>
    <property type="project" value="TreeGrafter"/>
</dbReference>
<proteinExistence type="inferred from homology"/>
<dbReference type="AlphaFoldDB" id="A0A4P9ZHE3"/>
<name>A0A4P9ZHE3_9ASCO</name>
<evidence type="ECO:0000259" key="3">
    <source>
        <dbReference type="Pfam" id="PF01507"/>
    </source>
</evidence>
<evidence type="ECO:0000256" key="1">
    <source>
        <dbReference type="ARBA" id="ARBA00009732"/>
    </source>
</evidence>
<reference evidence="5" key="1">
    <citation type="journal article" date="2018" name="Nat. Microbiol.">
        <title>Leveraging single-cell genomics to expand the fungal tree of life.</title>
        <authorList>
            <person name="Ahrendt S.R."/>
            <person name="Quandt C.A."/>
            <person name="Ciobanu D."/>
            <person name="Clum A."/>
            <person name="Salamov A."/>
            <person name="Andreopoulos B."/>
            <person name="Cheng J.F."/>
            <person name="Woyke T."/>
            <person name="Pelin A."/>
            <person name="Henrissat B."/>
            <person name="Reynolds N.K."/>
            <person name="Benny G.L."/>
            <person name="Smith M.E."/>
            <person name="James T.Y."/>
            <person name="Grigoriev I.V."/>
        </authorList>
    </citation>
    <scope>NUCLEOTIDE SEQUENCE [LARGE SCALE GENOMIC DNA]</scope>
    <source>
        <strain evidence="5">Baker2002</strain>
    </source>
</reference>